<evidence type="ECO:0000256" key="3">
    <source>
        <dbReference type="ARBA" id="ARBA00007572"/>
    </source>
</evidence>
<evidence type="ECO:0000256" key="4">
    <source>
        <dbReference type="ARBA" id="ARBA00022598"/>
    </source>
</evidence>
<dbReference type="SUPFAM" id="SSF50249">
    <property type="entry name" value="Nucleic acid-binding proteins"/>
    <property type="match status" value="1"/>
</dbReference>
<dbReference type="Proteomes" id="UP000838412">
    <property type="component" value="Chromosome 17"/>
</dbReference>
<dbReference type="CDD" id="cd07968">
    <property type="entry name" value="OBF_DNA_ligase_IV"/>
    <property type="match status" value="1"/>
</dbReference>
<dbReference type="Pfam" id="PF01068">
    <property type="entry name" value="DNA_ligase_A_M"/>
    <property type="match status" value="1"/>
</dbReference>
<evidence type="ECO:0000256" key="17">
    <source>
        <dbReference type="SAM" id="MobiDB-lite"/>
    </source>
</evidence>
<keyword evidence="9 15" id="KW-0067">ATP-binding</keyword>
<dbReference type="GO" id="GO:0005524">
    <property type="term" value="F:ATP binding"/>
    <property type="evidence" value="ECO:0007669"/>
    <property type="project" value="UniProtKB-KW"/>
</dbReference>
<comment type="cofactor">
    <cofactor evidence="1">
        <name>Mg(2+)</name>
        <dbReference type="ChEBI" id="CHEBI:18420"/>
    </cofactor>
</comment>
<dbReference type="CDD" id="cd07903">
    <property type="entry name" value="Adenylation_DNA_ligase_IV"/>
    <property type="match status" value="1"/>
</dbReference>
<dbReference type="Gene3D" id="3.40.50.10190">
    <property type="entry name" value="BRCT domain"/>
    <property type="match status" value="2"/>
</dbReference>
<dbReference type="OrthoDB" id="151490at2759"/>
<dbReference type="EMBL" id="OV696702">
    <property type="protein sequence ID" value="CAH1249355.1"/>
    <property type="molecule type" value="Genomic_DNA"/>
</dbReference>
<dbReference type="GO" id="GO:0046872">
    <property type="term" value="F:metal ion binding"/>
    <property type="evidence" value="ECO:0007669"/>
    <property type="project" value="UniProtKB-KW"/>
</dbReference>
<dbReference type="FunFam" id="3.30.470.30:FF:000008">
    <property type="entry name" value="DNA ligase"/>
    <property type="match status" value="1"/>
</dbReference>
<dbReference type="GO" id="GO:0032807">
    <property type="term" value="C:DNA ligase IV complex"/>
    <property type="evidence" value="ECO:0007669"/>
    <property type="project" value="TreeGrafter"/>
</dbReference>
<dbReference type="InterPro" id="IPR029710">
    <property type="entry name" value="LIG4"/>
</dbReference>
<dbReference type="Gene3D" id="1.10.3260.10">
    <property type="entry name" value="DNA ligase, ATP-dependent, N-terminal domain"/>
    <property type="match status" value="1"/>
</dbReference>
<dbReference type="InterPro" id="IPR012309">
    <property type="entry name" value="DNA_ligase_ATP-dep_C"/>
</dbReference>
<keyword evidence="18" id="KW-0732">Signal</keyword>
<evidence type="ECO:0000256" key="15">
    <source>
        <dbReference type="RuleBase" id="RU000617"/>
    </source>
</evidence>
<dbReference type="PANTHER" id="PTHR45997">
    <property type="entry name" value="DNA LIGASE 4"/>
    <property type="match status" value="1"/>
</dbReference>
<dbReference type="PANTHER" id="PTHR45997:SF1">
    <property type="entry name" value="DNA LIGASE 4"/>
    <property type="match status" value="1"/>
</dbReference>
<sequence>MKLIPISAAMMAVSATVPFTHLCTMLEGVDRAKGKDNKKKIFKEFLDKWREFHNSVHKDDPNTEDSFYPAMRLILPQCERERIAYGIKEFTLAKYYIEILGLAKDSPDALKLLKYRAPSHAKGEAGDFAAVAYFVLKNRCPEKGSLTIQEVNDLLDSIATNNAAKNKEEVRRSILKLLRSTSAMEQKWLIRMIMKELKMGMNQAGVFAVFHPDAEDLFNVTNSLAKVCIDLRDPRVRLNEIAISLFSPFKPMLGQRIPLDGVEKEMHHEMFYIETKFDGERMLLHKDGDTYKYFSRSGKDYTHQFGAHPLEGSLTPYIHNCFASHVKSCILDGEMVGYNPQTKAIMSKGDKFDIKNMAEDSDLQTMYCVFDILLLNGQKFANSPLRERVDYLDKLFTPIEGRLLLGDRKDARTKAEVIDALNEAIDRREEGLVIKYPGSKYAPDKRKGSGWLKVKPEYVDGLMDQVDVVIVGGYFGKGRRSHMISHFLCAVAVQPNTPGEKPALFHTFCRVGSGYTLKELYQMGQRLHPHWRVFDKKKPPKTNILFPSGYKEAPDVWIDPEQSLVVQIKAAEIIESDKFKTGCTLRFPRLEKVRDDKEWSDCMTLDELDDMRKNAEGKLASRHAGIDDSGEPSKKKRRTVVRVEKPITVAPQFKAADTSKVQQVSAIFEDREFCIINGPPEHGKADLERKVVAYGGTVVQAPGPDTSCVLAHKVNVRVNNIISGGKYDVVKADWLLRCWEAKQCLPWLPSHMIHMSPDTAAQFALEFDRHGDSFTDDATVDSLKEVFEKIGEEKSSSKVSSEGIAEMEEKYFPNESPLGLFRLCRLYVDNCHVIGDQSTRIKDCPLDLVALEVRFHGATVSPILDSDVTHVLFHTSDLSRLDEVKALRRQRTKKHHLVTPGWVYDCIQTGAILTERDYEPHSSTDST</sequence>
<dbReference type="GO" id="GO:0003910">
    <property type="term" value="F:DNA ligase (ATP) activity"/>
    <property type="evidence" value="ECO:0007669"/>
    <property type="project" value="UniProtKB-EC"/>
</dbReference>
<dbReference type="InterPro" id="IPR012308">
    <property type="entry name" value="DNA_ligase_ATP-dep_N"/>
</dbReference>
<dbReference type="Pfam" id="PF04679">
    <property type="entry name" value="DNA_ligase_A_C"/>
    <property type="match status" value="1"/>
</dbReference>
<feature type="signal peptide" evidence="18">
    <location>
        <begin position="1"/>
        <end position="15"/>
    </location>
</feature>
<feature type="domain" description="ATP-dependent DNA ligase family profile" evidence="19">
    <location>
        <begin position="358"/>
        <end position="493"/>
    </location>
</feature>
<organism evidence="21 22">
    <name type="scientific">Branchiostoma lanceolatum</name>
    <name type="common">Common lancelet</name>
    <name type="synonym">Amphioxus lanceolatum</name>
    <dbReference type="NCBI Taxonomy" id="7740"/>
    <lineage>
        <taxon>Eukaryota</taxon>
        <taxon>Metazoa</taxon>
        <taxon>Chordata</taxon>
        <taxon>Cephalochordata</taxon>
        <taxon>Leptocardii</taxon>
        <taxon>Amphioxiformes</taxon>
        <taxon>Branchiostomatidae</taxon>
        <taxon>Branchiostoma</taxon>
    </lineage>
</organism>
<feature type="chain" id="PRO_5035429610" description="DNA ligase" evidence="18">
    <location>
        <begin position="16"/>
        <end position="927"/>
    </location>
</feature>
<evidence type="ECO:0000256" key="10">
    <source>
        <dbReference type="ARBA" id="ARBA00022842"/>
    </source>
</evidence>
<dbReference type="InterPro" id="IPR044125">
    <property type="entry name" value="Adenylation_DNA_ligase_IV"/>
</dbReference>
<dbReference type="InterPro" id="IPR001357">
    <property type="entry name" value="BRCT_dom"/>
</dbReference>
<dbReference type="GO" id="GO:0071897">
    <property type="term" value="P:DNA biosynthetic process"/>
    <property type="evidence" value="ECO:0007669"/>
    <property type="project" value="InterPro"/>
</dbReference>
<evidence type="ECO:0000256" key="6">
    <source>
        <dbReference type="ARBA" id="ARBA00022737"/>
    </source>
</evidence>
<dbReference type="GO" id="GO:0006297">
    <property type="term" value="P:nucleotide-excision repair, DNA gap filling"/>
    <property type="evidence" value="ECO:0007669"/>
    <property type="project" value="TreeGrafter"/>
</dbReference>
<evidence type="ECO:0000256" key="16">
    <source>
        <dbReference type="RuleBase" id="RU004196"/>
    </source>
</evidence>
<keyword evidence="11 15" id="KW-0233">DNA recombination</keyword>
<comment type="subcellular location">
    <subcellularLocation>
        <location evidence="2">Nucleus</location>
    </subcellularLocation>
</comment>
<evidence type="ECO:0000256" key="2">
    <source>
        <dbReference type="ARBA" id="ARBA00004123"/>
    </source>
</evidence>
<dbReference type="AlphaFoldDB" id="A0A8K0EI86"/>
<dbReference type="SUPFAM" id="SSF56091">
    <property type="entry name" value="DNA ligase/mRNA capping enzyme, catalytic domain"/>
    <property type="match status" value="1"/>
</dbReference>
<keyword evidence="12 15" id="KW-0234">DNA repair</keyword>
<dbReference type="InterPro" id="IPR036420">
    <property type="entry name" value="BRCT_dom_sf"/>
</dbReference>
<evidence type="ECO:0000256" key="1">
    <source>
        <dbReference type="ARBA" id="ARBA00001946"/>
    </source>
</evidence>
<name>A0A8K0EI86_BRALA</name>
<feature type="region of interest" description="Disordered" evidence="17">
    <location>
        <begin position="619"/>
        <end position="638"/>
    </location>
</feature>
<dbReference type="PROSITE" id="PS50160">
    <property type="entry name" value="DNA_LIGASE_A3"/>
    <property type="match status" value="1"/>
</dbReference>
<keyword evidence="7 15" id="KW-0547">Nucleotide-binding</keyword>
<protein>
    <recommendedName>
        <fullName evidence="15">DNA ligase</fullName>
        <ecNumber evidence="15">6.5.1.1</ecNumber>
    </recommendedName>
</protein>
<dbReference type="InterPro" id="IPR012340">
    <property type="entry name" value="NA-bd_OB-fold"/>
</dbReference>
<dbReference type="InterPro" id="IPR012310">
    <property type="entry name" value="DNA_ligase_ATP-dep_cent"/>
</dbReference>
<keyword evidence="22" id="KW-1185">Reference proteome</keyword>
<dbReference type="FunFam" id="3.40.50.10190:FF:000044">
    <property type="entry name" value="DNA ligase"/>
    <property type="match status" value="1"/>
</dbReference>
<proteinExistence type="inferred from homology"/>
<evidence type="ECO:0000256" key="14">
    <source>
        <dbReference type="ARBA" id="ARBA00034003"/>
    </source>
</evidence>
<dbReference type="PROSITE" id="PS50172">
    <property type="entry name" value="BRCT"/>
    <property type="match status" value="2"/>
</dbReference>
<evidence type="ECO:0000256" key="7">
    <source>
        <dbReference type="ARBA" id="ARBA00022741"/>
    </source>
</evidence>
<keyword evidence="5" id="KW-0479">Metal-binding</keyword>
<feature type="domain" description="BRCT" evidence="20">
    <location>
        <begin position="663"/>
        <end position="752"/>
    </location>
</feature>
<evidence type="ECO:0000313" key="22">
    <source>
        <dbReference type="Proteomes" id="UP000838412"/>
    </source>
</evidence>
<reference evidence="21" key="1">
    <citation type="submission" date="2022-01" db="EMBL/GenBank/DDBJ databases">
        <authorList>
            <person name="Braso-Vives M."/>
        </authorList>
    </citation>
    <scope>NUCLEOTIDE SEQUENCE</scope>
</reference>
<gene>
    <name evidence="21" type="primary">LIG4</name>
    <name evidence="21" type="ORF">BLAG_LOCUS10489</name>
</gene>
<dbReference type="Pfam" id="PF11411">
    <property type="entry name" value="DNA_ligase_IV"/>
    <property type="match status" value="1"/>
</dbReference>
<dbReference type="InterPro" id="IPR000977">
    <property type="entry name" value="DNA_ligase_ATP-dep"/>
</dbReference>
<dbReference type="EC" id="6.5.1.1" evidence="15"/>
<feature type="domain" description="BRCT" evidence="20">
    <location>
        <begin position="853"/>
        <end position="920"/>
    </location>
</feature>
<dbReference type="SUPFAM" id="SSF52113">
    <property type="entry name" value="BRCT domain"/>
    <property type="match status" value="2"/>
</dbReference>
<dbReference type="SMART" id="SM00292">
    <property type="entry name" value="BRCT"/>
    <property type="match status" value="2"/>
</dbReference>
<dbReference type="CDD" id="cd17722">
    <property type="entry name" value="BRCT_DNA_ligase_IV_rpt1"/>
    <property type="match status" value="1"/>
</dbReference>
<evidence type="ECO:0000256" key="9">
    <source>
        <dbReference type="ARBA" id="ARBA00022840"/>
    </source>
</evidence>
<dbReference type="GO" id="GO:0006303">
    <property type="term" value="P:double-strand break repair via nonhomologous end joining"/>
    <property type="evidence" value="ECO:0007669"/>
    <property type="project" value="TreeGrafter"/>
</dbReference>
<dbReference type="SUPFAM" id="SSF117018">
    <property type="entry name" value="ATP-dependent DNA ligase DNA-binding domain"/>
    <property type="match status" value="1"/>
</dbReference>
<evidence type="ECO:0000256" key="8">
    <source>
        <dbReference type="ARBA" id="ARBA00022763"/>
    </source>
</evidence>
<accession>A0A8K0EI86</accession>
<dbReference type="Pfam" id="PF16589">
    <property type="entry name" value="BRCT_2"/>
    <property type="match status" value="1"/>
</dbReference>
<dbReference type="Gene3D" id="3.30.470.30">
    <property type="entry name" value="DNA ligase/mRNA capping enzyme"/>
    <property type="match status" value="1"/>
</dbReference>
<dbReference type="Gene3D" id="2.40.50.140">
    <property type="entry name" value="Nucleic acid-binding proteins"/>
    <property type="match status" value="1"/>
</dbReference>
<evidence type="ECO:0000256" key="11">
    <source>
        <dbReference type="ARBA" id="ARBA00023172"/>
    </source>
</evidence>
<dbReference type="GO" id="GO:0006310">
    <property type="term" value="P:DNA recombination"/>
    <property type="evidence" value="ECO:0007669"/>
    <property type="project" value="UniProtKB-KW"/>
</dbReference>
<keyword evidence="4 15" id="KW-0436">Ligase</keyword>
<dbReference type="FunFam" id="3.40.50.10190:FF:000027">
    <property type="entry name" value="DNA ligase"/>
    <property type="match status" value="1"/>
</dbReference>
<keyword evidence="8 15" id="KW-0227">DNA damage</keyword>
<dbReference type="Pfam" id="PF04675">
    <property type="entry name" value="DNA_ligase_A_N"/>
    <property type="match status" value="1"/>
</dbReference>
<evidence type="ECO:0000313" key="21">
    <source>
        <dbReference type="EMBL" id="CAH1249355.1"/>
    </source>
</evidence>
<dbReference type="FunFam" id="1.10.3260.10:FF:000026">
    <property type="entry name" value="DNA ligase"/>
    <property type="match status" value="1"/>
</dbReference>
<dbReference type="GO" id="GO:0005958">
    <property type="term" value="C:DNA-dependent protein kinase-DNA ligase 4 complex"/>
    <property type="evidence" value="ECO:0007669"/>
    <property type="project" value="TreeGrafter"/>
</dbReference>
<keyword evidence="10" id="KW-0460">Magnesium</keyword>
<keyword evidence="6" id="KW-0677">Repeat</keyword>
<dbReference type="InterPro" id="IPR036599">
    <property type="entry name" value="DNA_ligase_N_sf"/>
</dbReference>
<evidence type="ECO:0000256" key="13">
    <source>
        <dbReference type="ARBA" id="ARBA00023242"/>
    </source>
</evidence>
<dbReference type="InterPro" id="IPR021536">
    <property type="entry name" value="DNA_ligase_IV_dom"/>
</dbReference>
<dbReference type="FunFam" id="2.40.50.140:FF:000150">
    <property type="entry name" value="DNA ligase"/>
    <property type="match status" value="1"/>
</dbReference>
<evidence type="ECO:0000256" key="18">
    <source>
        <dbReference type="SAM" id="SignalP"/>
    </source>
</evidence>
<dbReference type="GO" id="GO:0003677">
    <property type="term" value="F:DNA binding"/>
    <property type="evidence" value="ECO:0007669"/>
    <property type="project" value="InterPro"/>
</dbReference>
<dbReference type="InterPro" id="IPR016059">
    <property type="entry name" value="DNA_ligase_ATP-dep_CS"/>
</dbReference>
<dbReference type="NCBIfam" id="TIGR00574">
    <property type="entry name" value="dnl1"/>
    <property type="match status" value="1"/>
</dbReference>
<comment type="similarity">
    <text evidence="3 16">Belongs to the ATP-dependent DNA ligase family.</text>
</comment>
<dbReference type="PROSITE" id="PS00697">
    <property type="entry name" value="DNA_LIGASE_A1"/>
    <property type="match status" value="1"/>
</dbReference>
<evidence type="ECO:0000259" key="20">
    <source>
        <dbReference type="PROSITE" id="PS50172"/>
    </source>
</evidence>
<evidence type="ECO:0000256" key="5">
    <source>
        <dbReference type="ARBA" id="ARBA00022723"/>
    </source>
</evidence>
<comment type="catalytic activity">
    <reaction evidence="14 15">
        <text>ATP + (deoxyribonucleotide)n-3'-hydroxyl + 5'-phospho-(deoxyribonucleotide)m = (deoxyribonucleotide)n+m + AMP + diphosphate.</text>
        <dbReference type="EC" id="6.5.1.1"/>
    </reaction>
</comment>
<keyword evidence="13" id="KW-0539">Nucleus</keyword>
<evidence type="ECO:0000256" key="12">
    <source>
        <dbReference type="ARBA" id="ARBA00023204"/>
    </source>
</evidence>
<evidence type="ECO:0000259" key="19">
    <source>
        <dbReference type="PROSITE" id="PS50160"/>
    </source>
</evidence>